<gene>
    <name evidence="2" type="primary">RvY_11082-1</name>
    <name evidence="2" type="synonym">RvY_11082.1</name>
    <name evidence="2" type="ORF">RvY_11082</name>
</gene>
<name>A0A1D1VKE1_RAMVA</name>
<dbReference type="EMBL" id="BDGG01000006">
    <property type="protein sequence ID" value="GAV00198.1"/>
    <property type="molecule type" value="Genomic_DNA"/>
</dbReference>
<proteinExistence type="predicted"/>
<dbReference type="AlphaFoldDB" id="A0A1D1VKE1"/>
<evidence type="ECO:0000313" key="3">
    <source>
        <dbReference type="Proteomes" id="UP000186922"/>
    </source>
</evidence>
<protein>
    <submittedName>
        <fullName evidence="2">Uncharacterized protein</fullName>
    </submittedName>
</protein>
<dbReference type="Proteomes" id="UP000186922">
    <property type="component" value="Unassembled WGS sequence"/>
</dbReference>
<evidence type="ECO:0000256" key="1">
    <source>
        <dbReference type="SAM" id="Phobius"/>
    </source>
</evidence>
<accession>A0A1D1VKE1</accession>
<sequence length="124" mass="13877">MELLLLKLFAEEMSASFWCLSASLFCVIIIASSKNRTRDHNCFLMLARWVAELLPALQKDVRRSRILVRPEHLWSTALLTPAMYGATVYLKAYCRTNSYGGCSAKFFLNSKDIISQCGSTTSGG</sequence>
<keyword evidence="1" id="KW-0812">Transmembrane</keyword>
<keyword evidence="1" id="KW-1133">Transmembrane helix</keyword>
<feature type="transmembrane region" description="Helical" evidence="1">
    <location>
        <begin position="15"/>
        <end position="31"/>
    </location>
</feature>
<keyword evidence="1" id="KW-0472">Membrane</keyword>
<comment type="caution">
    <text evidence="2">The sequence shown here is derived from an EMBL/GenBank/DDBJ whole genome shotgun (WGS) entry which is preliminary data.</text>
</comment>
<organism evidence="2 3">
    <name type="scientific">Ramazzottius varieornatus</name>
    <name type="common">Water bear</name>
    <name type="synonym">Tardigrade</name>
    <dbReference type="NCBI Taxonomy" id="947166"/>
    <lineage>
        <taxon>Eukaryota</taxon>
        <taxon>Metazoa</taxon>
        <taxon>Ecdysozoa</taxon>
        <taxon>Tardigrada</taxon>
        <taxon>Eutardigrada</taxon>
        <taxon>Parachela</taxon>
        <taxon>Hypsibioidea</taxon>
        <taxon>Ramazzottiidae</taxon>
        <taxon>Ramazzottius</taxon>
    </lineage>
</organism>
<keyword evidence="3" id="KW-1185">Reference proteome</keyword>
<evidence type="ECO:0000313" key="2">
    <source>
        <dbReference type="EMBL" id="GAV00198.1"/>
    </source>
</evidence>
<reference evidence="2 3" key="1">
    <citation type="journal article" date="2016" name="Nat. Commun.">
        <title>Extremotolerant tardigrade genome and improved radiotolerance of human cultured cells by tardigrade-unique protein.</title>
        <authorList>
            <person name="Hashimoto T."/>
            <person name="Horikawa D.D."/>
            <person name="Saito Y."/>
            <person name="Kuwahara H."/>
            <person name="Kozuka-Hata H."/>
            <person name="Shin-I T."/>
            <person name="Minakuchi Y."/>
            <person name="Ohishi K."/>
            <person name="Motoyama A."/>
            <person name="Aizu T."/>
            <person name="Enomoto A."/>
            <person name="Kondo K."/>
            <person name="Tanaka S."/>
            <person name="Hara Y."/>
            <person name="Koshikawa S."/>
            <person name="Sagara H."/>
            <person name="Miura T."/>
            <person name="Yokobori S."/>
            <person name="Miyagawa K."/>
            <person name="Suzuki Y."/>
            <person name="Kubo T."/>
            <person name="Oyama M."/>
            <person name="Kohara Y."/>
            <person name="Fujiyama A."/>
            <person name="Arakawa K."/>
            <person name="Katayama T."/>
            <person name="Toyoda A."/>
            <person name="Kunieda T."/>
        </authorList>
    </citation>
    <scope>NUCLEOTIDE SEQUENCE [LARGE SCALE GENOMIC DNA]</scope>
    <source>
        <strain evidence="2 3">YOKOZUNA-1</strain>
    </source>
</reference>